<keyword evidence="3" id="KW-1003">Cell membrane</keyword>
<evidence type="ECO:0000256" key="2">
    <source>
        <dbReference type="ARBA" id="ARBA00005967"/>
    </source>
</evidence>
<evidence type="ECO:0000256" key="18">
    <source>
        <dbReference type="PIRSR" id="PIRSR600829-4"/>
    </source>
</evidence>
<dbReference type="CDD" id="cd14265">
    <property type="entry name" value="UDPK_IM_like"/>
    <property type="match status" value="1"/>
</dbReference>
<evidence type="ECO:0000256" key="5">
    <source>
        <dbReference type="ARBA" id="ARBA00022679"/>
    </source>
</evidence>
<keyword evidence="5" id="KW-0808">Transferase</keyword>
<dbReference type="InterPro" id="IPR036945">
    <property type="entry name" value="DAGK_sf"/>
</dbReference>
<keyword evidence="12 19" id="KW-0472">Membrane</keyword>
<dbReference type="InterPro" id="IPR033717">
    <property type="entry name" value="UDPK"/>
</dbReference>
<evidence type="ECO:0000256" key="19">
    <source>
        <dbReference type="SAM" id="Phobius"/>
    </source>
</evidence>
<evidence type="ECO:0000256" key="3">
    <source>
        <dbReference type="ARBA" id="ARBA00022475"/>
    </source>
</evidence>
<dbReference type="AlphaFoldDB" id="A0A2P8HFN7"/>
<feature type="binding site" evidence="17">
    <location>
        <begin position="96"/>
        <end position="97"/>
    </location>
    <ligand>
        <name>ATP</name>
        <dbReference type="ChEBI" id="CHEBI:30616"/>
    </ligand>
</feature>
<dbReference type="GO" id="GO:0008654">
    <property type="term" value="P:phospholipid biosynthetic process"/>
    <property type="evidence" value="ECO:0007669"/>
    <property type="project" value="UniProtKB-KW"/>
</dbReference>
<feature type="active site" description="Proton acceptor" evidence="15">
    <location>
        <position position="71"/>
    </location>
</feature>
<dbReference type="EMBL" id="PYAV01000007">
    <property type="protein sequence ID" value="PSL45020.1"/>
    <property type="molecule type" value="Genomic_DNA"/>
</dbReference>
<evidence type="ECO:0000256" key="4">
    <source>
        <dbReference type="ARBA" id="ARBA00022516"/>
    </source>
</evidence>
<evidence type="ECO:0000256" key="11">
    <source>
        <dbReference type="ARBA" id="ARBA00023098"/>
    </source>
</evidence>
<dbReference type="OrthoDB" id="9789934at2"/>
<dbReference type="PROSITE" id="PS01069">
    <property type="entry name" value="DAGK_PROKAR"/>
    <property type="match status" value="1"/>
</dbReference>
<dbReference type="GO" id="GO:0005886">
    <property type="term" value="C:plasma membrane"/>
    <property type="evidence" value="ECO:0007669"/>
    <property type="project" value="UniProtKB-SubCell"/>
</dbReference>
<name>A0A2P8HFN7_9BACI</name>
<comment type="cofactor">
    <cofactor evidence="18">
        <name>Mg(2+)</name>
        <dbReference type="ChEBI" id="CHEBI:18420"/>
    </cofactor>
    <text evidence="18">Mn(2+), Zn(2+), Cd(2+) and Co(2+) support activity to lesser extents.</text>
</comment>
<feature type="binding site" evidence="16">
    <location>
        <position position="11"/>
    </location>
    <ligand>
        <name>substrate</name>
    </ligand>
</feature>
<dbReference type="PANTHER" id="PTHR34299:SF1">
    <property type="entry name" value="DIACYLGLYCEROL KINASE"/>
    <property type="match status" value="1"/>
</dbReference>
<keyword evidence="11" id="KW-0443">Lipid metabolism</keyword>
<evidence type="ECO:0000313" key="20">
    <source>
        <dbReference type="EMBL" id="PSL45020.1"/>
    </source>
</evidence>
<dbReference type="InterPro" id="IPR000829">
    <property type="entry name" value="DAGK"/>
</dbReference>
<keyword evidence="4" id="KW-0444">Lipid biosynthesis</keyword>
<evidence type="ECO:0000256" key="6">
    <source>
        <dbReference type="ARBA" id="ARBA00022692"/>
    </source>
</evidence>
<feature type="transmembrane region" description="Helical" evidence="19">
    <location>
        <begin position="33"/>
        <end position="51"/>
    </location>
</feature>
<keyword evidence="14" id="KW-1208">Phospholipid metabolism</keyword>
<feature type="transmembrane region" description="Helical" evidence="19">
    <location>
        <begin position="98"/>
        <end position="119"/>
    </location>
</feature>
<evidence type="ECO:0000256" key="10">
    <source>
        <dbReference type="ARBA" id="ARBA00022989"/>
    </source>
</evidence>
<dbReference type="GO" id="GO:0016301">
    <property type="term" value="F:kinase activity"/>
    <property type="evidence" value="ECO:0007669"/>
    <property type="project" value="UniProtKB-KW"/>
</dbReference>
<feature type="binding site" evidence="17">
    <location>
        <position position="78"/>
    </location>
    <ligand>
        <name>ATP</name>
        <dbReference type="ChEBI" id="CHEBI:30616"/>
    </ligand>
</feature>
<comment type="caution">
    <text evidence="20">The sequence shown here is derived from an EMBL/GenBank/DDBJ whole genome shotgun (WGS) entry which is preliminary data.</text>
</comment>
<feature type="transmembrane region" description="Helical" evidence="19">
    <location>
        <begin position="57"/>
        <end position="77"/>
    </location>
</feature>
<evidence type="ECO:0000256" key="16">
    <source>
        <dbReference type="PIRSR" id="PIRSR600829-2"/>
    </source>
</evidence>
<reference evidence="20 21" key="1">
    <citation type="submission" date="2018-03" db="EMBL/GenBank/DDBJ databases">
        <title>Genomic Encyclopedia of Type Strains, Phase III (KMG-III): the genomes of soil and plant-associated and newly described type strains.</title>
        <authorList>
            <person name="Whitman W."/>
        </authorList>
    </citation>
    <scope>NUCLEOTIDE SEQUENCE [LARGE SCALE GENOMIC DNA]</scope>
    <source>
        <strain evidence="20 21">CGMCC 1.07653</strain>
    </source>
</reference>
<evidence type="ECO:0000256" key="7">
    <source>
        <dbReference type="ARBA" id="ARBA00022741"/>
    </source>
</evidence>
<keyword evidence="10 19" id="KW-1133">Transmembrane helix</keyword>
<keyword evidence="6 19" id="KW-0812">Transmembrane</keyword>
<keyword evidence="8 20" id="KW-0418">Kinase</keyword>
<feature type="binding site" evidence="18">
    <location>
        <position position="30"/>
    </location>
    <ligand>
        <name>a divalent metal cation</name>
        <dbReference type="ChEBI" id="CHEBI:60240"/>
    </ligand>
</feature>
<evidence type="ECO:0000313" key="21">
    <source>
        <dbReference type="Proteomes" id="UP000242310"/>
    </source>
</evidence>
<comment type="similarity">
    <text evidence="2">Belongs to the bacterial diacylglycerol kinase family.</text>
</comment>
<protein>
    <submittedName>
        <fullName evidence="20">Undecaprenol kinase</fullName>
    </submittedName>
</protein>
<feature type="binding site" evidence="16">
    <location>
        <position position="71"/>
    </location>
    <ligand>
        <name>substrate</name>
    </ligand>
</feature>
<evidence type="ECO:0000256" key="12">
    <source>
        <dbReference type="ARBA" id="ARBA00023136"/>
    </source>
</evidence>
<dbReference type="Proteomes" id="UP000242310">
    <property type="component" value="Unassembled WGS sequence"/>
</dbReference>
<evidence type="ECO:0000256" key="1">
    <source>
        <dbReference type="ARBA" id="ARBA00004651"/>
    </source>
</evidence>
<evidence type="ECO:0000256" key="15">
    <source>
        <dbReference type="PIRSR" id="PIRSR600829-1"/>
    </source>
</evidence>
<evidence type="ECO:0000256" key="13">
    <source>
        <dbReference type="ARBA" id="ARBA00023209"/>
    </source>
</evidence>
<dbReference type="GO" id="GO:0046872">
    <property type="term" value="F:metal ion binding"/>
    <property type="evidence" value="ECO:0007669"/>
    <property type="project" value="UniProtKB-KW"/>
</dbReference>
<evidence type="ECO:0000256" key="17">
    <source>
        <dbReference type="PIRSR" id="PIRSR600829-3"/>
    </source>
</evidence>
<keyword evidence="13" id="KW-0594">Phospholipid biosynthesis</keyword>
<comment type="subcellular location">
    <subcellularLocation>
        <location evidence="1">Cell membrane</location>
        <topology evidence="1">Multi-pass membrane protein</topology>
    </subcellularLocation>
</comment>
<evidence type="ECO:0000256" key="8">
    <source>
        <dbReference type="ARBA" id="ARBA00022777"/>
    </source>
</evidence>
<feature type="binding site" evidence="17">
    <location>
        <position position="30"/>
    </location>
    <ligand>
        <name>ATP</name>
        <dbReference type="ChEBI" id="CHEBI:30616"/>
    </ligand>
</feature>
<keyword evidence="9 17" id="KW-0067">ATP-binding</keyword>
<evidence type="ECO:0000256" key="9">
    <source>
        <dbReference type="ARBA" id="ARBA00022840"/>
    </source>
</evidence>
<dbReference type="Pfam" id="PF01219">
    <property type="entry name" value="DAGK_prokar"/>
    <property type="match status" value="1"/>
</dbReference>
<accession>A0A2P8HFN7</accession>
<keyword evidence="18" id="KW-0479">Metal-binding</keyword>
<keyword evidence="18" id="KW-0460">Magnesium</keyword>
<dbReference type="Gene3D" id="1.10.287.3610">
    <property type="match status" value="1"/>
</dbReference>
<dbReference type="RefSeq" id="WP_106588672.1">
    <property type="nucleotide sequence ID" value="NZ_PYAV01000007.1"/>
</dbReference>
<dbReference type="PANTHER" id="PTHR34299">
    <property type="entry name" value="DIACYLGLYCEROL KINASE"/>
    <property type="match status" value="1"/>
</dbReference>
<evidence type="ECO:0000256" key="14">
    <source>
        <dbReference type="ARBA" id="ARBA00023264"/>
    </source>
</evidence>
<keyword evidence="21" id="KW-1185">Reference proteome</keyword>
<dbReference type="GO" id="GO:0005524">
    <property type="term" value="F:ATP binding"/>
    <property type="evidence" value="ECO:0007669"/>
    <property type="project" value="UniProtKB-KW"/>
</dbReference>
<feature type="binding site" evidence="18">
    <location>
        <position position="78"/>
    </location>
    <ligand>
        <name>a divalent metal cation</name>
        <dbReference type="ChEBI" id="CHEBI:60240"/>
    </ligand>
</feature>
<feature type="binding site" evidence="17">
    <location>
        <position position="11"/>
    </location>
    <ligand>
        <name>ATP</name>
        <dbReference type="ChEBI" id="CHEBI:30616"/>
    </ligand>
</feature>
<keyword evidence="7 17" id="KW-0547">Nucleotide-binding</keyword>
<proteinExistence type="inferred from homology"/>
<sequence>MDAKGQRGLGRLLRSFRFAARGFLHTAGTEQNMQLHLAAGGIVFAAAWYLPVDPAHIPLLIFLVGGMLALETMNTAIERTVDLITEDYHPLAKTAKDIAAAAVLIYAVTAAVVGVWVFYEPILQMF</sequence>
<organism evidence="20 21">
    <name type="scientific">Salsuginibacillus halophilus</name>
    <dbReference type="NCBI Taxonomy" id="517424"/>
    <lineage>
        <taxon>Bacteria</taxon>
        <taxon>Bacillati</taxon>
        <taxon>Bacillota</taxon>
        <taxon>Bacilli</taxon>
        <taxon>Bacillales</taxon>
        <taxon>Bacillaceae</taxon>
        <taxon>Salsuginibacillus</taxon>
    </lineage>
</organism>
<gene>
    <name evidence="20" type="ORF">B0H94_10725</name>
</gene>